<reference evidence="3" key="1">
    <citation type="submission" date="2019-01" db="EMBL/GenBank/DDBJ databases">
        <authorList>
            <person name="Lista F."/>
            <person name="Anselmo A."/>
        </authorList>
    </citation>
    <scope>NUCLEOTIDE SEQUENCE</scope>
    <source>
        <strain evidence="4">10R</strain>
        <strain evidence="3">19S</strain>
        <strain evidence="2">23S</strain>
        <strain evidence="6">2R</strain>
        <strain evidence="5">4R</strain>
    </source>
</reference>
<dbReference type="EMBL" id="SDDT01000061">
    <property type="protein sequence ID" value="TCZ41581.1"/>
    <property type="molecule type" value="Genomic_DNA"/>
</dbReference>
<dbReference type="EMBL" id="SDCD01000005">
    <property type="protein sequence ID" value="TCX29914.1"/>
    <property type="molecule type" value="Genomic_DNA"/>
</dbReference>
<organism evidence="3">
    <name type="scientific">Klebsiella pneumoniae</name>
    <dbReference type="NCBI Taxonomy" id="573"/>
    <lineage>
        <taxon>Bacteria</taxon>
        <taxon>Pseudomonadati</taxon>
        <taxon>Pseudomonadota</taxon>
        <taxon>Gammaproteobacteria</taxon>
        <taxon>Enterobacterales</taxon>
        <taxon>Enterobacteriaceae</taxon>
        <taxon>Klebsiella/Raoultella group</taxon>
        <taxon>Klebsiella</taxon>
        <taxon>Klebsiella pneumoniae complex</taxon>
    </lineage>
</organism>
<protein>
    <recommendedName>
        <fullName evidence="7">Zinc ribbon domain-containing protein</fullName>
    </recommendedName>
</protein>
<dbReference type="RefSeq" id="WP_029602982.1">
    <property type="nucleotide sequence ID" value="NZ_AP018750.1"/>
</dbReference>
<keyword evidence="1" id="KW-0812">Transmembrane</keyword>
<evidence type="ECO:0000313" key="3">
    <source>
        <dbReference type="EMBL" id="TCX29914.1"/>
    </source>
</evidence>
<evidence type="ECO:0000256" key="1">
    <source>
        <dbReference type="SAM" id="Phobius"/>
    </source>
</evidence>
<evidence type="ECO:0000313" key="4">
    <source>
        <dbReference type="EMBL" id="TCY83106.1"/>
    </source>
</evidence>
<evidence type="ECO:0000313" key="2">
    <source>
        <dbReference type="EMBL" id="TCW97473.1"/>
    </source>
</evidence>
<gene>
    <name evidence="3" type="ORF">ETE94_04700</name>
    <name evidence="2" type="ORF">ETF12_04415</name>
    <name evidence="6" type="ORF">ETH60_24695</name>
    <name evidence="5" type="ORF">ETH89_09355</name>
    <name evidence="4" type="ORF">ETH94_23105</name>
</gene>
<dbReference type="EMBL" id="SDDL01000061">
    <property type="protein sequence ID" value="TCY83106.1"/>
    <property type="molecule type" value="Genomic_DNA"/>
</dbReference>
<evidence type="ECO:0000313" key="6">
    <source>
        <dbReference type="EMBL" id="TCZ41581.1"/>
    </source>
</evidence>
<sequence length="120" mass="12910">MEPIFGFMLFALACLIVSIIATKKHTLLIGFTYFVAMCAVGFLLVRLAASVSHDGFIAGCAAFISPLLGLLVSLSSRDDQQLAISKGESANYKKCPFCAESVRKEAIKCKHCGSDLKETT</sequence>
<proteinExistence type="predicted"/>
<keyword evidence="1" id="KW-0472">Membrane</keyword>
<accession>A0A483IAA4</accession>
<feature type="transmembrane region" description="Helical" evidence="1">
    <location>
        <begin position="55"/>
        <end position="74"/>
    </location>
</feature>
<comment type="caution">
    <text evidence="3">The sequence shown here is derived from an EMBL/GenBank/DDBJ whole genome shotgun (WGS) entry which is preliminary data.</text>
</comment>
<dbReference type="AlphaFoldDB" id="A0A483IAA4"/>
<evidence type="ECO:0000313" key="5">
    <source>
        <dbReference type="EMBL" id="TCZ33938.1"/>
    </source>
</evidence>
<name>A0A483IAA4_KLEPN</name>
<keyword evidence="1" id="KW-1133">Transmembrane helix</keyword>
<evidence type="ECO:0008006" key="7">
    <source>
        <dbReference type="Google" id="ProtNLM"/>
    </source>
</evidence>
<feature type="transmembrane region" description="Helical" evidence="1">
    <location>
        <begin position="6"/>
        <end position="22"/>
    </location>
</feature>
<dbReference type="EMBL" id="SDBZ01000004">
    <property type="protein sequence ID" value="TCW97473.1"/>
    <property type="molecule type" value="Genomic_DNA"/>
</dbReference>
<dbReference type="EMBL" id="SDDR01000008">
    <property type="protein sequence ID" value="TCZ33938.1"/>
    <property type="molecule type" value="Genomic_DNA"/>
</dbReference>
<feature type="transmembrane region" description="Helical" evidence="1">
    <location>
        <begin position="27"/>
        <end position="49"/>
    </location>
</feature>